<reference evidence="1 2" key="1">
    <citation type="submission" date="2022-09" db="EMBL/GenBank/DDBJ databases">
        <title>Enrichment on poylsaccharides allowed isolation of novel metabolic and taxonomic groups of Haloarchaea.</title>
        <authorList>
            <person name="Sorokin D.Y."/>
            <person name="Elcheninov A.G."/>
            <person name="Khizhniak T.V."/>
            <person name="Kolganova T.V."/>
            <person name="Kublanov I.V."/>
        </authorList>
    </citation>
    <scope>NUCLEOTIDE SEQUENCE [LARGE SCALE GENOMIC DNA]</scope>
    <source>
        <strain evidence="1 2">AArc-m2/3/4</strain>
    </source>
</reference>
<dbReference type="SUPFAM" id="SSF51445">
    <property type="entry name" value="(Trans)glycosidases"/>
    <property type="match status" value="1"/>
</dbReference>
<organism evidence="1 2">
    <name type="scientific">Natronoglomus mannanivorans</name>
    <dbReference type="NCBI Taxonomy" id="2979990"/>
    <lineage>
        <taxon>Archaea</taxon>
        <taxon>Methanobacteriati</taxon>
        <taxon>Methanobacteriota</taxon>
        <taxon>Stenosarchaea group</taxon>
        <taxon>Halobacteria</taxon>
        <taxon>Halobacteriales</taxon>
        <taxon>Natrialbaceae</taxon>
        <taxon>Natronoglomus</taxon>
    </lineage>
</organism>
<comment type="caution">
    <text evidence="1">The sequence shown here is derived from an EMBL/GenBank/DDBJ whole genome shotgun (WGS) entry which is preliminary data.</text>
</comment>
<evidence type="ECO:0000313" key="1">
    <source>
        <dbReference type="EMBL" id="MCU4971682.1"/>
    </source>
</evidence>
<dbReference type="RefSeq" id="WP_338006907.1">
    <property type="nucleotide sequence ID" value="NZ_JAOPKB010000001.1"/>
</dbReference>
<sequence length="556" mass="65011">MNTPKMEYRSLALLRSWPTRDLVELGADLGFNALEFIGGGVSSHLDFRRLADEEGFFDWADEFDMSTALWIREFDDYNRSWWGEPALENEHLWTGIRRRYETICELYPEVDYFALKTVESHEWITDPAVLERLISVINDVCREYEKTLIYRSFLWHPEQLEGVRTIIDGLPEDVVIMTKCVGNDWNYRASHHPLIGDVGAHDQYVEIDIASEYHRLDDVANAFTDEIRRRFDYWVEQGVTGIHVRPLWAATRERTDRAEDPVEELPWSSHSVVGKAQEANLWALGRLATGEADADSDDLEGVWREFATRRFGAAAADTMIEVLRPTGEVVEEALCVDRETFGDPRRRIPAIMTMEGRTAERRTDEEAESLPAQFEAYLEGRETPTDTTHSFQLDTNPFARNWSTWRWDPTYRPTYHRLRKGHPETVGRKERAVREARASARESLERLETVADDLPEDGYEFVRFTLRENEFLLEVMSEMELAWLKASNRLYYDEGDDERIATRADVETHLERLAALTDRYGESVECTWRGIPYELHRGEYVDIDGYLEEFRRYWEL</sequence>
<evidence type="ECO:0000313" key="2">
    <source>
        <dbReference type="Proteomes" id="UP001320972"/>
    </source>
</evidence>
<accession>A0ABT2Q9V5</accession>
<proteinExistence type="predicted"/>
<protein>
    <submittedName>
        <fullName evidence="1">Uncharacterized protein</fullName>
    </submittedName>
</protein>
<gene>
    <name evidence="1" type="ORF">OB955_02885</name>
</gene>
<keyword evidence="2" id="KW-1185">Reference proteome</keyword>
<dbReference type="InterPro" id="IPR017853">
    <property type="entry name" value="GH"/>
</dbReference>
<dbReference type="EMBL" id="JAOPKB010000001">
    <property type="protein sequence ID" value="MCU4971682.1"/>
    <property type="molecule type" value="Genomic_DNA"/>
</dbReference>
<dbReference type="Gene3D" id="3.20.20.80">
    <property type="entry name" value="Glycosidases"/>
    <property type="match status" value="1"/>
</dbReference>
<name>A0ABT2Q9V5_9EURY</name>
<dbReference type="Proteomes" id="UP001320972">
    <property type="component" value="Unassembled WGS sequence"/>
</dbReference>